<feature type="domain" description="OAR" evidence="3">
    <location>
        <begin position="95"/>
        <end position="108"/>
    </location>
</feature>
<evidence type="ECO:0000313" key="4">
    <source>
        <dbReference type="EMBL" id="CAE1285767.1"/>
    </source>
</evidence>
<keyword evidence="5" id="KW-1185">Reference proteome</keyword>
<dbReference type="GO" id="GO:0005634">
    <property type="term" value="C:nucleus"/>
    <property type="evidence" value="ECO:0007669"/>
    <property type="project" value="UniProtKB-SubCell"/>
</dbReference>
<evidence type="ECO:0000259" key="3">
    <source>
        <dbReference type="PROSITE" id="PS50803"/>
    </source>
</evidence>
<gene>
    <name evidence="4" type="ORF">SPHA_45621</name>
</gene>
<dbReference type="AlphaFoldDB" id="A0A812D145"/>
<dbReference type="EMBL" id="CAHIKZ030002357">
    <property type="protein sequence ID" value="CAE1285767.1"/>
    <property type="molecule type" value="Genomic_DNA"/>
</dbReference>
<comment type="caution">
    <text evidence="4">The sequence shown here is derived from an EMBL/GenBank/DDBJ whole genome shotgun (WGS) entry which is preliminary data.</text>
</comment>
<protein>
    <recommendedName>
        <fullName evidence="3">OAR domain-containing protein</fullName>
    </recommendedName>
</protein>
<dbReference type="InterPro" id="IPR003654">
    <property type="entry name" value="OAR_dom"/>
</dbReference>
<sequence length="930" mass="104045">MTADKKKAVSDNEETFTSKILRFWENCKWIISPASRRKNNLPAEKVKKPNLFGWTRKLLKERIFGQTRNRNAGTEALTSEDCPKSSSAKSEKLGLSTQALRLKLREHSDQHEPEVPVSISSLLNGRHFGKAEQIFRRLGNESNPGERDGRRLSVPVNLDCHELNSDDTSTPFTTLSHSNSPCCSALSTSGYQTPTSCRCTHWNVYPAKHFRRSFYSQGSRLSSTDGGKANLNTENSPESPERLLHRNCPFKTSWHEDADSFRKKSSRRRLDSGTSRRHTRGQRSFHCHRFGCTSFPLTLKKRDVLCTCQLDYLGFNNHLCSANSTFCWKSRSYSPVCPRVTHGNSNATYCINTPDDKQTPPSNDCLGCHCFCHGRLSKPEHFWQEHRILKCSSRNSDTSTGKSILRRDVGTSTADLIETGNIQLSKELSVDKICNTREPLSKRDLGFEPAFSSSKQTLQQNTSSLHRAKTGSRTSEILQSSDLYKDCSRSLNTANSSRKAVADKVKFQFMPSSDEKRTEAHGITPFKYENTGELNFSNLHSVSCPLPAHQLESLTPDANEIVQPLPGYSTLSEGLVPKSQNVHPITKNAAHDTVTETNSNSRRPLDIGHEKLKIEDENGQLSDDCRVRRRLKAAAILNNWADISKLKTEGLASHGSSNQKAACGSVLDFRYGSFNKSMSRCRSLKSKPELGALETLARYFASTPKREGSQMKEKCPPCASRNLLNVAEETTTFTNATKFPDLAACSKSKNQTLPGESATTAFSDCSRFQYPSNLAHYTSSDIFPRPSFEKTLSLSDPASQTNQNTNVSLKQIPTDNNSLVSESQNRIPWFAMNLTSCSKISNTGYCSASLNADESESRIIDNPKASVSNGLKFRRSSLSTRFSIHGDFKSDEHETSYFPNSDNDVFDTESYKYDYLPLHQLEETLPFPVI</sequence>
<feature type="region of interest" description="Disordered" evidence="2">
    <location>
        <begin position="219"/>
        <end position="243"/>
    </location>
</feature>
<organism evidence="4 5">
    <name type="scientific">Acanthosepion pharaonis</name>
    <name type="common">Pharaoh cuttlefish</name>
    <name type="synonym">Sepia pharaonis</name>
    <dbReference type="NCBI Taxonomy" id="158019"/>
    <lineage>
        <taxon>Eukaryota</taxon>
        <taxon>Metazoa</taxon>
        <taxon>Spiralia</taxon>
        <taxon>Lophotrochozoa</taxon>
        <taxon>Mollusca</taxon>
        <taxon>Cephalopoda</taxon>
        <taxon>Coleoidea</taxon>
        <taxon>Decapodiformes</taxon>
        <taxon>Sepiida</taxon>
        <taxon>Sepiina</taxon>
        <taxon>Sepiidae</taxon>
        <taxon>Acanthosepion</taxon>
    </lineage>
</organism>
<dbReference type="Proteomes" id="UP000597762">
    <property type="component" value="Unassembled WGS sequence"/>
</dbReference>
<feature type="compositionally biased region" description="Polar residues" evidence="2">
    <location>
        <begin position="219"/>
        <end position="238"/>
    </location>
</feature>
<feature type="region of interest" description="Disordered" evidence="2">
    <location>
        <begin position="451"/>
        <end position="472"/>
    </location>
</feature>
<feature type="region of interest" description="Disordered" evidence="2">
    <location>
        <begin position="259"/>
        <end position="278"/>
    </location>
</feature>
<dbReference type="PROSITE" id="PS50803">
    <property type="entry name" value="OAR"/>
    <property type="match status" value="1"/>
</dbReference>
<accession>A0A812D145</accession>
<evidence type="ECO:0000256" key="1">
    <source>
        <dbReference type="ARBA" id="ARBA00004123"/>
    </source>
</evidence>
<comment type="subcellular location">
    <subcellularLocation>
        <location evidence="1">Nucleus</location>
    </subcellularLocation>
</comment>
<name>A0A812D145_ACAPH</name>
<proteinExistence type="predicted"/>
<evidence type="ECO:0000256" key="2">
    <source>
        <dbReference type="SAM" id="MobiDB-lite"/>
    </source>
</evidence>
<feature type="region of interest" description="Disordered" evidence="2">
    <location>
        <begin position="70"/>
        <end position="92"/>
    </location>
</feature>
<reference evidence="4" key="1">
    <citation type="submission" date="2021-01" db="EMBL/GenBank/DDBJ databases">
        <authorList>
            <person name="Li R."/>
            <person name="Bekaert M."/>
        </authorList>
    </citation>
    <scope>NUCLEOTIDE SEQUENCE</scope>
    <source>
        <strain evidence="4">Farmed</strain>
    </source>
</reference>
<evidence type="ECO:0000313" key="5">
    <source>
        <dbReference type="Proteomes" id="UP000597762"/>
    </source>
</evidence>